<dbReference type="OrthoDB" id="62952at2759"/>
<dbReference type="PANTHER" id="PTHR42085">
    <property type="entry name" value="F-BOX DOMAIN-CONTAINING PROTEIN"/>
    <property type="match status" value="1"/>
</dbReference>
<sequence>MATEEHSLSEVQSGQHVFSGRSSTATECLLDAAMALSLSEATDEQATTGHTRCRLLELAAELRNNIYELAVQESDAIDINPDVAPKRHAEPALSMTCRQIRRESLPLFYDVNVFSYQWQPRTLSRTPKSLIANMSNMKHLELHVCRHENHYELHLHGGVWELSVRIERDLGLVCLVNDEGLAKGKSYLKRVHKERGGLVGLEELEDLDDVIQDAYPARHSQRSV</sequence>
<reference evidence="1" key="1">
    <citation type="journal article" date="2020" name="Stud. Mycol.">
        <title>101 Dothideomycetes genomes: a test case for predicting lifestyles and emergence of pathogens.</title>
        <authorList>
            <person name="Haridas S."/>
            <person name="Albert R."/>
            <person name="Binder M."/>
            <person name="Bloem J."/>
            <person name="Labutti K."/>
            <person name="Salamov A."/>
            <person name="Andreopoulos B."/>
            <person name="Baker S."/>
            <person name="Barry K."/>
            <person name="Bills G."/>
            <person name="Bluhm B."/>
            <person name="Cannon C."/>
            <person name="Castanera R."/>
            <person name="Culley D."/>
            <person name="Daum C."/>
            <person name="Ezra D."/>
            <person name="Gonzalez J."/>
            <person name="Henrissat B."/>
            <person name="Kuo A."/>
            <person name="Liang C."/>
            <person name="Lipzen A."/>
            <person name="Lutzoni F."/>
            <person name="Magnuson J."/>
            <person name="Mondo S."/>
            <person name="Nolan M."/>
            <person name="Ohm R."/>
            <person name="Pangilinan J."/>
            <person name="Park H.-J."/>
            <person name="Ramirez L."/>
            <person name="Alfaro M."/>
            <person name="Sun H."/>
            <person name="Tritt A."/>
            <person name="Yoshinaga Y."/>
            <person name="Zwiers L.-H."/>
            <person name="Turgeon B."/>
            <person name="Goodwin S."/>
            <person name="Spatafora J."/>
            <person name="Crous P."/>
            <person name="Grigoriev I."/>
        </authorList>
    </citation>
    <scope>NUCLEOTIDE SEQUENCE</scope>
    <source>
        <strain evidence="1">CBS 116005</strain>
    </source>
</reference>
<dbReference type="PANTHER" id="PTHR42085:SF2">
    <property type="entry name" value="F-BOX DOMAIN-CONTAINING PROTEIN"/>
    <property type="match status" value="1"/>
</dbReference>
<organism evidence="1 2">
    <name type="scientific">Teratosphaeria nubilosa</name>
    <dbReference type="NCBI Taxonomy" id="161662"/>
    <lineage>
        <taxon>Eukaryota</taxon>
        <taxon>Fungi</taxon>
        <taxon>Dikarya</taxon>
        <taxon>Ascomycota</taxon>
        <taxon>Pezizomycotina</taxon>
        <taxon>Dothideomycetes</taxon>
        <taxon>Dothideomycetidae</taxon>
        <taxon>Mycosphaerellales</taxon>
        <taxon>Teratosphaeriaceae</taxon>
        <taxon>Teratosphaeria</taxon>
    </lineage>
</organism>
<gene>
    <name evidence="1" type="ORF">EJ03DRAFT_466</name>
</gene>
<accession>A0A6G1LNU7</accession>
<proteinExistence type="predicted"/>
<dbReference type="Proteomes" id="UP000799436">
    <property type="component" value="Unassembled WGS sequence"/>
</dbReference>
<dbReference type="InterPro" id="IPR038883">
    <property type="entry name" value="AN11006-like"/>
</dbReference>
<name>A0A6G1LNU7_9PEZI</name>
<dbReference type="EMBL" id="ML995808">
    <property type="protein sequence ID" value="KAF2774118.1"/>
    <property type="molecule type" value="Genomic_DNA"/>
</dbReference>
<evidence type="ECO:0000313" key="2">
    <source>
        <dbReference type="Proteomes" id="UP000799436"/>
    </source>
</evidence>
<protein>
    <submittedName>
        <fullName evidence="1">Uncharacterized protein</fullName>
    </submittedName>
</protein>
<keyword evidence="2" id="KW-1185">Reference proteome</keyword>
<dbReference type="AlphaFoldDB" id="A0A6G1LNU7"/>
<evidence type="ECO:0000313" key="1">
    <source>
        <dbReference type="EMBL" id="KAF2774118.1"/>
    </source>
</evidence>